<feature type="compositionally biased region" description="Low complexity" evidence="12">
    <location>
        <begin position="669"/>
        <end position="683"/>
    </location>
</feature>
<keyword evidence="15" id="KW-1185">Reference proteome</keyword>
<dbReference type="AlphaFoldDB" id="A0A669CXY9"/>
<dbReference type="Gene3D" id="1.25.10.10">
    <property type="entry name" value="Leucine-rich Repeat Variant"/>
    <property type="match status" value="1"/>
</dbReference>
<dbReference type="Pfam" id="PF14796">
    <property type="entry name" value="AP3B1_C"/>
    <property type="match status" value="1"/>
</dbReference>
<comment type="similarity">
    <text evidence="3 11">Belongs to the adaptor complexes large subunit family.</text>
</comment>
<dbReference type="Pfam" id="PF01602">
    <property type="entry name" value="Adaptin_N"/>
    <property type="match status" value="1"/>
</dbReference>
<organism evidence="14 15">
    <name type="scientific">Oreochromis niloticus</name>
    <name type="common">Nile tilapia</name>
    <name type="synonym">Tilapia nilotica</name>
    <dbReference type="NCBI Taxonomy" id="8128"/>
    <lineage>
        <taxon>Eukaryota</taxon>
        <taxon>Metazoa</taxon>
        <taxon>Chordata</taxon>
        <taxon>Craniata</taxon>
        <taxon>Vertebrata</taxon>
        <taxon>Euteleostomi</taxon>
        <taxon>Actinopterygii</taxon>
        <taxon>Neopterygii</taxon>
        <taxon>Teleostei</taxon>
        <taxon>Neoteleostei</taxon>
        <taxon>Acanthomorphata</taxon>
        <taxon>Ovalentaria</taxon>
        <taxon>Cichlomorphae</taxon>
        <taxon>Cichliformes</taxon>
        <taxon>Cichlidae</taxon>
        <taxon>African cichlids</taxon>
        <taxon>Pseudocrenilabrinae</taxon>
        <taxon>Oreochromini</taxon>
        <taxon>Oreochromis</taxon>
    </lineage>
</organism>
<dbReference type="SUPFAM" id="SSF49348">
    <property type="entry name" value="Clathrin adaptor appendage domain"/>
    <property type="match status" value="1"/>
</dbReference>
<dbReference type="InterPro" id="IPR013041">
    <property type="entry name" value="Clathrin_app_Ig-like_sf"/>
</dbReference>
<dbReference type="GO" id="GO:0005794">
    <property type="term" value="C:Golgi apparatus"/>
    <property type="evidence" value="ECO:0007669"/>
    <property type="project" value="UniProtKB-SubCell"/>
</dbReference>
<name>A0A669CXY9_ORENI</name>
<keyword evidence="4 11" id="KW-0813">Transport</keyword>
<feature type="compositionally biased region" description="Acidic residues" evidence="12">
    <location>
        <begin position="693"/>
        <end position="704"/>
    </location>
</feature>
<evidence type="ECO:0000256" key="7">
    <source>
        <dbReference type="ARBA" id="ARBA00023034"/>
    </source>
</evidence>
<accession>A0A669CXY9</accession>
<evidence type="ECO:0000256" key="9">
    <source>
        <dbReference type="ARBA" id="ARBA00023329"/>
    </source>
</evidence>
<evidence type="ECO:0000256" key="5">
    <source>
        <dbReference type="ARBA" id="ARBA00022553"/>
    </source>
</evidence>
<evidence type="ECO:0000256" key="12">
    <source>
        <dbReference type="SAM" id="MobiDB-lite"/>
    </source>
</evidence>
<keyword evidence="5" id="KW-0597">Phosphoprotein</keyword>
<comment type="function">
    <text evidence="10">Subunit of non-clathrin- and clathrin-associated adaptor protein complex 3 (AP-3) that plays a role in protein sorting in the late-Golgi/trans-Golgi network (TGN) and/or endosomes. The AP complexes mediate both the recruitment of clathrin to membranes and the recognition of sorting signals within the cytosolic tails of transmembrane cargo molecules. AP-3 appears to be involved in the sorting of a subset of transmembrane proteins targeted to lysosomes and lysosome-related organelles. In concert with the BLOC-1 complex, AP-3 is required to target cargos into vesicles assembled at cell bodies for delivery into neurites and nerve terminals.</text>
</comment>
<keyword evidence="6 11" id="KW-0653">Protein transport</keyword>
<reference evidence="14" key="2">
    <citation type="submission" date="2025-08" db="UniProtKB">
        <authorList>
            <consortium name="Ensembl"/>
        </authorList>
    </citation>
    <scope>IDENTIFICATION</scope>
</reference>
<evidence type="ECO:0000259" key="13">
    <source>
        <dbReference type="SMART" id="SM01355"/>
    </source>
</evidence>
<dbReference type="InterPro" id="IPR011989">
    <property type="entry name" value="ARM-like"/>
</dbReference>
<gene>
    <name evidence="14" type="primary">AP3B2</name>
</gene>
<evidence type="ECO:0000256" key="6">
    <source>
        <dbReference type="ARBA" id="ARBA00022927"/>
    </source>
</evidence>
<evidence type="ECO:0000256" key="10">
    <source>
        <dbReference type="ARBA" id="ARBA00023570"/>
    </source>
</evidence>
<dbReference type="FunFam" id="1.25.10.10:FF:000023">
    <property type="entry name" value="AP-3 complex subunit beta"/>
    <property type="match status" value="1"/>
</dbReference>
<evidence type="ECO:0000256" key="11">
    <source>
        <dbReference type="PIRNR" id="PIRNR037096"/>
    </source>
</evidence>
<evidence type="ECO:0000256" key="3">
    <source>
        <dbReference type="ARBA" id="ARBA00006613"/>
    </source>
</evidence>
<dbReference type="InterPro" id="IPR016024">
    <property type="entry name" value="ARM-type_fold"/>
</dbReference>
<protein>
    <recommendedName>
        <fullName evidence="11">AP-3 complex subunit beta</fullName>
    </recommendedName>
</protein>
<proteinExistence type="inferred from homology"/>
<evidence type="ECO:0000313" key="14">
    <source>
        <dbReference type="Ensembl" id="ENSONIP00000052976.1"/>
    </source>
</evidence>
<dbReference type="InterPro" id="IPR029390">
    <property type="entry name" value="AP3B_C"/>
</dbReference>
<dbReference type="GO" id="GO:0006886">
    <property type="term" value="P:intracellular protein transport"/>
    <property type="evidence" value="ECO:0007669"/>
    <property type="project" value="InterPro"/>
</dbReference>
<evidence type="ECO:0000256" key="2">
    <source>
        <dbReference type="ARBA" id="ARBA00004555"/>
    </source>
</evidence>
<keyword evidence="7" id="KW-0333">Golgi apparatus</keyword>
<keyword evidence="9" id="KW-0968">Cytoplasmic vesicle</keyword>
<evidence type="ECO:0000256" key="8">
    <source>
        <dbReference type="ARBA" id="ARBA00023136"/>
    </source>
</evidence>
<feature type="domain" description="AP-3 complex subunit beta C-terminal" evidence="13">
    <location>
        <begin position="708"/>
        <end position="822"/>
    </location>
</feature>
<dbReference type="SMART" id="SM01355">
    <property type="entry name" value="AP3B1_C"/>
    <property type="match status" value="1"/>
</dbReference>
<feature type="region of interest" description="Disordered" evidence="12">
    <location>
        <begin position="629"/>
        <end position="714"/>
    </location>
</feature>
<evidence type="ECO:0000256" key="1">
    <source>
        <dbReference type="ARBA" id="ARBA00004145"/>
    </source>
</evidence>
<dbReference type="GO" id="GO:0016192">
    <property type="term" value="P:vesicle-mediated transport"/>
    <property type="evidence" value="ECO:0007669"/>
    <property type="project" value="InterPro"/>
</dbReference>
<dbReference type="Pfam" id="PF24080">
    <property type="entry name" value="AP3B1_C_2"/>
    <property type="match status" value="1"/>
</dbReference>
<reference evidence="14" key="3">
    <citation type="submission" date="2025-09" db="UniProtKB">
        <authorList>
            <consortium name="Ensembl"/>
        </authorList>
    </citation>
    <scope>IDENTIFICATION</scope>
</reference>
<evidence type="ECO:0000256" key="4">
    <source>
        <dbReference type="ARBA" id="ARBA00022448"/>
    </source>
</evidence>
<dbReference type="InterPro" id="IPR002553">
    <property type="entry name" value="Clathrin/coatomer_adapt-like_N"/>
</dbReference>
<evidence type="ECO:0000313" key="15">
    <source>
        <dbReference type="Proteomes" id="UP000005207"/>
    </source>
</evidence>
<dbReference type="GO" id="GO:0030665">
    <property type="term" value="C:clathrin-coated vesicle membrane"/>
    <property type="evidence" value="ECO:0007669"/>
    <property type="project" value="UniProtKB-SubCell"/>
</dbReference>
<dbReference type="InterPro" id="IPR026740">
    <property type="entry name" value="AP3_beta"/>
</dbReference>
<sequence>SSKNIINYNFYELVILFNSANDNKIFYLIWSSHDDLKEMLDSNKDSLKLEAMKRIVAMIARGKNASDLFPAVVKNVACKNIEVKKLVYVYLVRYAEEQQDLALLSISTFQRGLKDPNQLIRASALRVLSSIRVTIIVPIMMLAIKEAASDMSPYVRKTAAHAIPKLYSLDPEQKDQLIEVIEKLLADKTTLVAGSVVMAFEEVCPERIDLIHKNYRKLCNLLIDVEEWGQVVIINMLTRYARTQFLNPNINVSKKHTRKPYVMDPDHRLLLRNTKPLLQSRNAAVVMAVAQLYFHLAPKAEVGVIAKALVRLLRSHSEVQYVVLQNVATMSIKRRGMFEPYLKSFYIRSTDPTQIKVLKLEVLTNLANETNISTILREFQTYIKSMDKDFVAATIQAIGRCATNISEVRDTCLNGLVQLLSNRDELVVAESVVVIKKLLQMQPEKHSDIIKHMAKLTDNIQVPMARASILWLIGEYCEHVPKIAPDVLRKMAKSFTNEEDIVKLQIINLAAKLYLTNSKQTKLLTQYVLNLAKYDQNYDIRDRARFIRQLIVPTEKSGALSKYAKKLFLALKPAPVLESPFKDRDHFQLGSLSHLLNAKAGGYQELPDWPEAAPDPSVRNVEVKESVRAVGTVTHRDTGALWGPQRMEGSESCSFPRAVPQRESDSATGSESSSGSEESGSGSESEESKEASESEEEEEEEEEEEKKKKKKDLKKPVQERVFLQTIAPSSTLKSYELLHRITGEGLSVEYCFSRQPFSPDANMVAVQMQFTNNASSDTKNLHIEDVKLQSGMRVKEFPEIELLPAGETATAVMGIDFCDSTQAANFQLKFFVSIQPPVGELMRPVFLTENEFKKEQGQLMGMNEITEKLTLDVKCRNEHTIVQRVTTAANLSRVPCGSDKECRFAGRTVTSGSLVLVTVATKEEGAAQLTVNCEKMVIGTMLVKDILQALTQ</sequence>
<dbReference type="PANTHER" id="PTHR11134">
    <property type="entry name" value="ADAPTOR COMPLEX SUBUNIT BETA FAMILY MEMBER"/>
    <property type="match status" value="1"/>
</dbReference>
<comment type="subcellular location">
    <subcellularLocation>
        <location evidence="1">Cytoplasmic vesicle</location>
        <location evidence="1">Clathrin-coated vesicle membrane</location>
        <topology evidence="1">Peripheral membrane protein</topology>
        <orientation evidence="1">Cytoplasmic side</orientation>
    </subcellularLocation>
    <subcellularLocation>
        <location evidence="2">Golgi apparatus</location>
    </subcellularLocation>
</comment>
<dbReference type="Proteomes" id="UP000005207">
    <property type="component" value="Linkage group LG7"/>
</dbReference>
<dbReference type="GO" id="GO:0030123">
    <property type="term" value="C:AP-3 adaptor complex"/>
    <property type="evidence" value="ECO:0007669"/>
    <property type="project" value="UniProtKB-UniRule"/>
</dbReference>
<dbReference type="InterPro" id="IPR026739">
    <property type="entry name" value="AP_beta"/>
</dbReference>
<reference evidence="15" key="1">
    <citation type="submission" date="2012-01" db="EMBL/GenBank/DDBJ databases">
        <title>The Genome Sequence of Oreochromis niloticus (Nile Tilapia).</title>
        <authorList>
            <consortium name="Broad Institute Genome Assembly Team"/>
            <consortium name="Broad Institute Sequencing Platform"/>
            <person name="Di Palma F."/>
            <person name="Johnson J."/>
            <person name="Lander E.S."/>
            <person name="Lindblad-Toh K."/>
        </authorList>
    </citation>
    <scope>NUCLEOTIDE SEQUENCE [LARGE SCALE GENOMIC DNA]</scope>
</reference>
<dbReference type="SUPFAM" id="SSF48371">
    <property type="entry name" value="ARM repeat"/>
    <property type="match status" value="1"/>
</dbReference>
<keyword evidence="8 11" id="KW-0472">Membrane</keyword>
<dbReference type="PIRSF" id="PIRSF037096">
    <property type="entry name" value="AP3_complex_beta"/>
    <property type="match status" value="1"/>
</dbReference>
<dbReference type="InterPro" id="IPR056314">
    <property type="entry name" value="AP3B1/2_C"/>
</dbReference>
<dbReference type="Ensembl" id="ENSONIT00000049663.1">
    <property type="protein sequence ID" value="ENSONIP00000052976.1"/>
    <property type="gene ID" value="ENSONIG00000012821.2"/>
</dbReference>
<dbReference type="GeneTree" id="ENSGT00940000156817"/>